<dbReference type="Pfam" id="PF08238">
    <property type="entry name" value="Sel1"/>
    <property type="match status" value="3"/>
</dbReference>
<evidence type="ECO:0000256" key="3">
    <source>
        <dbReference type="ARBA" id="ARBA00012865"/>
    </source>
</evidence>
<comment type="catalytic activity">
    <reaction evidence="1">
        <text>a beta-lactam + H2O = a substituted beta-amino acid</text>
        <dbReference type="Rhea" id="RHEA:20401"/>
        <dbReference type="ChEBI" id="CHEBI:15377"/>
        <dbReference type="ChEBI" id="CHEBI:35627"/>
        <dbReference type="ChEBI" id="CHEBI:140347"/>
        <dbReference type="EC" id="3.5.2.6"/>
    </reaction>
</comment>
<dbReference type="EMBL" id="LIWG01000002">
    <property type="protein sequence ID" value="MBE3607743.1"/>
    <property type="molecule type" value="Genomic_DNA"/>
</dbReference>
<evidence type="ECO:0000313" key="9">
    <source>
        <dbReference type="EMBL" id="MBE3607743.1"/>
    </source>
</evidence>
<evidence type="ECO:0000256" key="5">
    <source>
        <dbReference type="ARBA" id="ARBA00022801"/>
    </source>
</evidence>
<comment type="caution">
    <text evidence="9">The sequence shown here is derived from an EMBL/GenBank/DDBJ whole genome shotgun (WGS) entry which is preliminary data.</text>
</comment>
<dbReference type="GO" id="GO:0046677">
    <property type="term" value="P:response to antibiotic"/>
    <property type="evidence" value="ECO:0007669"/>
    <property type="project" value="UniProtKB-KW"/>
</dbReference>
<evidence type="ECO:0000256" key="8">
    <source>
        <dbReference type="ARBA" id="ARBA00023251"/>
    </source>
</evidence>
<name>A0AAW3ZWY4_9BACT</name>
<evidence type="ECO:0000256" key="4">
    <source>
        <dbReference type="ARBA" id="ARBA00022737"/>
    </source>
</evidence>
<dbReference type="InterPro" id="IPR040239">
    <property type="entry name" value="HcpB-like"/>
</dbReference>
<dbReference type="Gene3D" id="1.25.40.10">
    <property type="entry name" value="Tetratricopeptide repeat domain"/>
    <property type="match status" value="1"/>
</dbReference>
<evidence type="ECO:0000313" key="10">
    <source>
        <dbReference type="Proteomes" id="UP000650616"/>
    </source>
</evidence>
<sequence length="195" mass="22055">MNKKIINLALIIACAFAFSGCWSWQKIISFGYLQSEEEKFEEKARQEQEKLIAQCETGQSIACNNLAVNFSRLSNFNDAKIYYEKACNNGLVTACSNLGQIYEQGLVDENIDEKKAMQLYDFACKNNDGVGCYNQALLLHKNNPQDSKKVLELLAKSCKFEYAQACFLLAKLSNNEAKARKLYECACKFGKCEDK</sequence>
<dbReference type="SUPFAM" id="SSF81901">
    <property type="entry name" value="HCP-like"/>
    <property type="match status" value="1"/>
</dbReference>
<protein>
    <recommendedName>
        <fullName evidence="3">beta-lactamase</fullName>
        <ecNumber evidence="3">3.5.2.6</ecNumber>
    </recommendedName>
</protein>
<organism evidence="9 10">
    <name type="scientific">Campylobacter californiensis</name>
    <dbReference type="NCBI Taxonomy" id="1032243"/>
    <lineage>
        <taxon>Bacteria</taxon>
        <taxon>Pseudomonadati</taxon>
        <taxon>Campylobacterota</taxon>
        <taxon>Epsilonproteobacteria</taxon>
        <taxon>Campylobacterales</taxon>
        <taxon>Campylobacteraceae</taxon>
        <taxon>Campylobacter</taxon>
    </lineage>
</organism>
<dbReference type="PROSITE" id="PS51257">
    <property type="entry name" value="PROKAR_LIPOPROTEIN"/>
    <property type="match status" value="1"/>
</dbReference>
<dbReference type="InterPro" id="IPR006597">
    <property type="entry name" value="Sel1-like"/>
</dbReference>
<reference evidence="9 10" key="1">
    <citation type="submission" date="2015-08" db="EMBL/GenBank/DDBJ databases">
        <title>Comparative genomics of the Campylobacter concisus group.</title>
        <authorList>
            <person name="Yee E."/>
            <person name="Chapman M.H."/>
            <person name="Huynh S."/>
            <person name="Bono J.L."/>
            <person name="On S.L."/>
            <person name="St Leger J."/>
            <person name="Foster G."/>
            <person name="Parker C.T."/>
            <person name="Miller W.G."/>
        </authorList>
    </citation>
    <scope>NUCLEOTIDE SEQUENCE [LARGE SCALE GENOMIC DNA]</scope>
    <source>
        <strain evidence="9 10">RM9337</strain>
    </source>
</reference>
<keyword evidence="6" id="KW-0802">TPR repeat</keyword>
<dbReference type="RefSeq" id="WP_170015734.1">
    <property type="nucleotide sequence ID" value="NZ_CP012545.1"/>
</dbReference>
<dbReference type="PANTHER" id="PTHR13891:SF1">
    <property type="entry name" value="CYTOCHROME C OXIDASE ASSEMBLY FACTOR 7"/>
    <property type="match status" value="1"/>
</dbReference>
<keyword evidence="8" id="KW-0046">Antibiotic resistance</keyword>
<keyword evidence="7" id="KW-1015">Disulfide bond</keyword>
<comment type="similarity">
    <text evidence="2">Belongs to the hcp beta-lactamase family.</text>
</comment>
<keyword evidence="5" id="KW-0378">Hydrolase</keyword>
<evidence type="ECO:0000256" key="6">
    <source>
        <dbReference type="ARBA" id="ARBA00022803"/>
    </source>
</evidence>
<dbReference type="EC" id="3.5.2.6" evidence="3"/>
<accession>A0AAW3ZWY4</accession>
<evidence type="ECO:0000256" key="2">
    <source>
        <dbReference type="ARBA" id="ARBA00008486"/>
    </source>
</evidence>
<dbReference type="PANTHER" id="PTHR13891">
    <property type="entry name" value="CYTOCHROME C OXIDASE ASSEMBLY FACTOR 7"/>
    <property type="match status" value="1"/>
</dbReference>
<dbReference type="GO" id="GO:0008800">
    <property type="term" value="F:beta-lactamase activity"/>
    <property type="evidence" value="ECO:0007669"/>
    <property type="project" value="UniProtKB-EC"/>
</dbReference>
<dbReference type="SMART" id="SM00671">
    <property type="entry name" value="SEL1"/>
    <property type="match status" value="4"/>
</dbReference>
<keyword evidence="4" id="KW-0677">Repeat</keyword>
<keyword evidence="10" id="KW-1185">Reference proteome</keyword>
<gene>
    <name evidence="9" type="ORF">CCAL9337_03220</name>
</gene>
<evidence type="ECO:0000256" key="1">
    <source>
        <dbReference type="ARBA" id="ARBA00001526"/>
    </source>
</evidence>
<dbReference type="Proteomes" id="UP000650616">
    <property type="component" value="Unassembled WGS sequence"/>
</dbReference>
<evidence type="ECO:0000256" key="7">
    <source>
        <dbReference type="ARBA" id="ARBA00023157"/>
    </source>
</evidence>
<dbReference type="AlphaFoldDB" id="A0AAW3ZWY4"/>
<proteinExistence type="inferred from homology"/>
<dbReference type="InterPro" id="IPR011990">
    <property type="entry name" value="TPR-like_helical_dom_sf"/>
</dbReference>